<feature type="transmembrane region" description="Helical" evidence="1">
    <location>
        <begin position="941"/>
        <end position="963"/>
    </location>
</feature>
<dbReference type="GO" id="GO:0043041">
    <property type="term" value="P:amino acid activation for nonribosomal peptide biosynthetic process"/>
    <property type="evidence" value="ECO:0007669"/>
    <property type="project" value="TreeGrafter"/>
</dbReference>
<dbReference type="Gene3D" id="3.40.50.12780">
    <property type="entry name" value="N-terminal domain of ligase-like"/>
    <property type="match status" value="1"/>
</dbReference>
<dbReference type="InterPro" id="IPR000873">
    <property type="entry name" value="AMP-dep_synth/lig_dom"/>
</dbReference>
<keyword evidence="1" id="KW-0812">Transmembrane</keyword>
<dbReference type="InterPro" id="IPR042099">
    <property type="entry name" value="ANL_N_sf"/>
</dbReference>
<dbReference type="GO" id="GO:0031177">
    <property type="term" value="F:phosphopantetheine binding"/>
    <property type="evidence" value="ECO:0007669"/>
    <property type="project" value="TreeGrafter"/>
</dbReference>
<dbReference type="OrthoDB" id="416786at2759"/>
<feature type="transmembrane region" description="Helical" evidence="1">
    <location>
        <begin position="96"/>
        <end position="123"/>
    </location>
</feature>
<dbReference type="PROSITE" id="PS00455">
    <property type="entry name" value="AMP_BINDING"/>
    <property type="match status" value="1"/>
</dbReference>
<dbReference type="InterPro" id="IPR020845">
    <property type="entry name" value="AMP-binding_CS"/>
</dbReference>
<dbReference type="Proteomes" id="UP000654075">
    <property type="component" value="Unassembled WGS sequence"/>
</dbReference>
<dbReference type="EMBL" id="CAJNNV010024327">
    <property type="protein sequence ID" value="CAE8609477.1"/>
    <property type="molecule type" value="Genomic_DNA"/>
</dbReference>
<evidence type="ECO:0000313" key="3">
    <source>
        <dbReference type="EMBL" id="CAE8609477.1"/>
    </source>
</evidence>
<organism evidence="3 4">
    <name type="scientific">Polarella glacialis</name>
    <name type="common">Dinoflagellate</name>
    <dbReference type="NCBI Taxonomy" id="89957"/>
    <lineage>
        <taxon>Eukaryota</taxon>
        <taxon>Sar</taxon>
        <taxon>Alveolata</taxon>
        <taxon>Dinophyceae</taxon>
        <taxon>Suessiales</taxon>
        <taxon>Suessiaceae</taxon>
        <taxon>Polarella</taxon>
    </lineage>
</organism>
<dbReference type="SUPFAM" id="SSF56801">
    <property type="entry name" value="Acetyl-CoA synthetase-like"/>
    <property type="match status" value="1"/>
</dbReference>
<dbReference type="GO" id="GO:0044550">
    <property type="term" value="P:secondary metabolite biosynthetic process"/>
    <property type="evidence" value="ECO:0007669"/>
    <property type="project" value="TreeGrafter"/>
</dbReference>
<dbReference type="PANTHER" id="PTHR45527:SF1">
    <property type="entry name" value="FATTY ACID SYNTHASE"/>
    <property type="match status" value="1"/>
</dbReference>
<comment type="caution">
    <text evidence="3">The sequence shown here is derived from an EMBL/GenBank/DDBJ whole genome shotgun (WGS) entry which is preliminary data.</text>
</comment>
<proteinExistence type="predicted"/>
<gene>
    <name evidence="3" type="ORF">PGLA1383_LOCUS27304</name>
</gene>
<feature type="domain" description="AMP-dependent synthetase/ligase" evidence="2">
    <location>
        <begin position="186"/>
        <end position="573"/>
    </location>
</feature>
<dbReference type="AlphaFoldDB" id="A0A813F4Y9"/>
<evidence type="ECO:0000313" key="4">
    <source>
        <dbReference type="Proteomes" id="UP000654075"/>
    </source>
</evidence>
<evidence type="ECO:0000259" key="2">
    <source>
        <dbReference type="Pfam" id="PF00501"/>
    </source>
</evidence>
<dbReference type="InterPro" id="IPR045851">
    <property type="entry name" value="AMP-bd_C_sf"/>
</dbReference>
<dbReference type="Pfam" id="PF00501">
    <property type="entry name" value="AMP-binding"/>
    <property type="match status" value="1"/>
</dbReference>
<protein>
    <recommendedName>
        <fullName evidence="2">AMP-dependent synthetase/ligase domain-containing protein</fullName>
    </recommendedName>
</protein>
<dbReference type="Gene3D" id="3.30.300.30">
    <property type="match status" value="1"/>
</dbReference>
<keyword evidence="1" id="KW-1133">Transmembrane helix</keyword>
<dbReference type="PANTHER" id="PTHR45527">
    <property type="entry name" value="NONRIBOSOMAL PEPTIDE SYNTHETASE"/>
    <property type="match status" value="1"/>
</dbReference>
<keyword evidence="1" id="KW-0472">Membrane</keyword>
<feature type="transmembrane region" description="Helical" evidence="1">
    <location>
        <begin position="1057"/>
        <end position="1085"/>
    </location>
</feature>
<accession>A0A813F4Y9</accession>
<evidence type="ECO:0000256" key="1">
    <source>
        <dbReference type="SAM" id="Phobius"/>
    </source>
</evidence>
<dbReference type="GO" id="GO:0005737">
    <property type="term" value="C:cytoplasm"/>
    <property type="evidence" value="ECO:0007669"/>
    <property type="project" value="TreeGrafter"/>
</dbReference>
<keyword evidence="4" id="KW-1185">Reference proteome</keyword>
<feature type="transmembrane region" description="Helical" evidence="1">
    <location>
        <begin position="1130"/>
        <end position="1156"/>
    </location>
</feature>
<reference evidence="3" key="1">
    <citation type="submission" date="2021-02" db="EMBL/GenBank/DDBJ databases">
        <authorList>
            <person name="Dougan E. K."/>
            <person name="Rhodes N."/>
            <person name="Thang M."/>
            <person name="Chan C."/>
        </authorList>
    </citation>
    <scope>NUCLEOTIDE SEQUENCE</scope>
</reference>
<feature type="transmembrane region" description="Helical" evidence="1">
    <location>
        <begin position="903"/>
        <end position="921"/>
    </location>
</feature>
<feature type="transmembrane region" description="Helical" evidence="1">
    <location>
        <begin position="836"/>
        <end position="853"/>
    </location>
</feature>
<sequence>MEWYIVHGGSTRPTARNLADYRLTARNLADYQEPEWVACVHTEGNVSQVAEFQVQFASFDQVSSLRRSILFGVRQAEDIPSCTLPSILRPQLSGLLVTYAITLFFLVAGVMLGFLLAILAQAVRRLVRRDRQKGIAPNSRSLVVPESASGNGLGPLLRNVLEPLLDPRQGEVQLHPEECVHRQFLRRAEEIPEAVALRCVARRGGSGYCITFRQLRSSTLAAADALRAAGLNPGGLVALFLEGGPALVVSILGTWMAAGAWFPIDRDAPRARVVELATEARPALAVCDDKEPFLGLGFSLLSPDASGLQLVPCKDLADQHLRAAEHAHVIIGLDDVAQVIYTSGSTGVPKGVIFSHRRLAHASHFFAEQCDIRQGTRVLQKTPNIWSVFRHEVYPALCRGAEIVFPESARRKDPRHLAQVISEESVSVLVATPTIVELVLDSAGQGMPVLPSIRQVVFMGEVLTWTMAEHIHSKLSGPRAVSSAAKGDIQSASQARLQNFYGSTETENTVFQVPLPGTAEWTEATATGCRAVPAGRPQPCTAVHLLEPSSLAQTSPGQVGEICFGGMISDGYWARPELTSAKFILHPELGRLYRAGDLGKWMLPGWNLQVLGRLDRQVKIRGARVELEEVEARLLEAVQALGGTEAAAVATAVQGEDEEGFENDQSTSKHMVLVAFAAPAVLDVASLRRECEARLPLHMVPSVFRVVPALQRLPNGKTDLKGLAALAVSAAAEAQTEAETAAVPALDSLGMLRFLSKQQLEEDRWIQNQQAFWILAVMLGHFQLNEGAASCSGLDSGNAAWRLELLLGHGRDMVAFMLMLGFTDSRDPVQLGPRDVVLLIVALLMTFLLPALLSPGYGPLRAVFGPPVFPRIAHEWFLYSYLFARCCLLSLHRLKVSGGWQVCWFFVVACCIPDDLLWLWLPLARRNWVWHFDAAVATKGLRWSLLFLTACYLLSFHGSGGFVRRVQVWGRSCLRSCSRWRAVTAVTNGRQEALDACRAACFTGCFAAFLAISVLCAAEPVTQLGYLGGFQAVYVEGQSEINFSHSVSWQYMTHPSLAVYLSLWLGEVGLFLVPPLLVGMALAVVPWHLKTMGSSTFGIFVLHPYYIGAPWTKWVQQPILFQITSPSLGIVANVTIVFLYNVAFCVLFAHTLGVGFHRFMVSSFRSLAACLSKLGRNPA</sequence>
<name>A0A813F4Y9_POLGL</name>